<dbReference type="Gene3D" id="3.90.1200.10">
    <property type="match status" value="1"/>
</dbReference>
<keyword evidence="3" id="KW-1185">Reference proteome</keyword>
<dbReference type="InterPro" id="IPR008266">
    <property type="entry name" value="Tyr_kinase_AS"/>
</dbReference>
<evidence type="ECO:0000313" key="3">
    <source>
        <dbReference type="Proteomes" id="UP000245051"/>
    </source>
</evidence>
<dbReference type="SUPFAM" id="SSF56112">
    <property type="entry name" value="Protein kinase-like (PK-like)"/>
    <property type="match status" value="1"/>
</dbReference>
<gene>
    <name evidence="2" type="ORF">DDQ41_24845</name>
</gene>
<dbReference type="PROSITE" id="PS00109">
    <property type="entry name" value="PROTEIN_KINASE_TYR"/>
    <property type="match status" value="1"/>
</dbReference>
<dbReference type="EMBL" id="CP029254">
    <property type="protein sequence ID" value="AWK11611.1"/>
    <property type="molecule type" value="Genomic_DNA"/>
</dbReference>
<dbReference type="InterPro" id="IPR002575">
    <property type="entry name" value="Aminoglycoside_PTrfase"/>
</dbReference>
<sequence>MSGRVGRGTRFALDGATGVRASRATAGVRSSAVLACQYGAQADDATVGRVAGRRLLGADLRVALIVDLAVLTAAVRDRCHGCRGSAAPLLVPRGTMPEAAGPTGDRRAGSELPEECGLMHLPTHDEAARLVRRWIRGADPRPLGRGMEGLVYEIDQDRVAKVWFGESATALRRTRAFYDALAGRPFGFEVPRIHEVHVVEGRCVTIERRLGGSPLADHVESGGVTVDEAQSTFLDVLSRLGTGGPLPEGRAMPVMDEEASLYDAAEDFPMALHALAERRVTRFRGVLEPAVEDLDKKVTALRGRLCEVDSGRRSVVHGDLTPGNVLVDAAGSPTAVLDWGFLTTEGDPVFDASVAASIFDMYGERALETELGLYARIEERLGCEREALLVYRAAYALVTANAYDAAGEDGHFAWCAAALNRPDIVRALLG</sequence>
<dbReference type="InterPro" id="IPR011009">
    <property type="entry name" value="Kinase-like_dom_sf"/>
</dbReference>
<protein>
    <recommendedName>
        <fullName evidence="1">Aminoglycoside phosphotransferase domain-containing protein</fullName>
    </recommendedName>
</protein>
<name>A0ABN5KT43_9ACTN</name>
<reference evidence="2 3" key="1">
    <citation type="submission" date="2018-05" db="EMBL/GenBank/DDBJ databases">
        <title>Complete genome sequence of the Type Strain of Streptomyces spongiicola HNM0071, the producer of staurosporine.</title>
        <authorList>
            <person name="Zhou S."/>
            <person name="Huang X."/>
        </authorList>
    </citation>
    <scope>NUCLEOTIDE SEQUENCE [LARGE SCALE GENOMIC DNA]</scope>
    <source>
        <strain evidence="2 3">HNM0071</strain>
    </source>
</reference>
<accession>A0ABN5KT43</accession>
<organism evidence="2 3">
    <name type="scientific">Streptomyces spongiicola</name>
    <dbReference type="NCBI Taxonomy" id="1690221"/>
    <lineage>
        <taxon>Bacteria</taxon>
        <taxon>Bacillati</taxon>
        <taxon>Actinomycetota</taxon>
        <taxon>Actinomycetes</taxon>
        <taxon>Kitasatosporales</taxon>
        <taxon>Streptomycetaceae</taxon>
        <taxon>Streptomyces</taxon>
    </lineage>
</organism>
<evidence type="ECO:0000313" key="2">
    <source>
        <dbReference type="EMBL" id="AWK11611.1"/>
    </source>
</evidence>
<feature type="domain" description="Aminoglycoside phosphotransferase" evidence="1">
    <location>
        <begin position="141"/>
        <end position="371"/>
    </location>
</feature>
<evidence type="ECO:0000259" key="1">
    <source>
        <dbReference type="Pfam" id="PF01636"/>
    </source>
</evidence>
<dbReference type="Proteomes" id="UP000245051">
    <property type="component" value="Chromosome"/>
</dbReference>
<dbReference type="Pfam" id="PF01636">
    <property type="entry name" value="APH"/>
    <property type="match status" value="1"/>
</dbReference>
<proteinExistence type="predicted"/>